<feature type="transmembrane region" description="Helical" evidence="6">
    <location>
        <begin position="20"/>
        <end position="40"/>
    </location>
</feature>
<comment type="similarity">
    <text evidence="1 5">Belongs to the cytochrome P450 family.</text>
</comment>
<evidence type="ECO:0000256" key="2">
    <source>
        <dbReference type="ARBA" id="ARBA00022723"/>
    </source>
</evidence>
<dbReference type="Gene3D" id="1.10.630.10">
    <property type="entry name" value="Cytochrome P450"/>
    <property type="match status" value="1"/>
</dbReference>
<keyword evidence="4 5" id="KW-0349">Heme</keyword>
<dbReference type="GeneID" id="104591531"/>
<dbReference type="CDD" id="cd11072">
    <property type="entry name" value="CYP71-like"/>
    <property type="match status" value="1"/>
</dbReference>
<feature type="transmembrane region" description="Helical" evidence="6">
    <location>
        <begin position="237"/>
        <end position="258"/>
    </location>
</feature>
<dbReference type="Pfam" id="PF00067">
    <property type="entry name" value="p450"/>
    <property type="match status" value="1"/>
</dbReference>
<dbReference type="GO" id="GO:0005506">
    <property type="term" value="F:iron ion binding"/>
    <property type="evidence" value="ECO:0007669"/>
    <property type="project" value="InterPro"/>
</dbReference>
<dbReference type="Proteomes" id="UP000189703">
    <property type="component" value="Unplaced"/>
</dbReference>
<dbReference type="FunFam" id="1.10.630.10:FF:000011">
    <property type="entry name" value="Cytochrome P450 83B1"/>
    <property type="match status" value="1"/>
</dbReference>
<keyword evidence="6" id="KW-1133">Transmembrane helix</keyword>
<dbReference type="InterPro" id="IPR017972">
    <property type="entry name" value="Cyt_P450_CS"/>
</dbReference>
<accession>A0A1U7Z8A7</accession>
<gene>
    <name evidence="8 9" type="primary">LOC104591531</name>
</gene>
<keyword evidence="7" id="KW-1185">Reference proteome</keyword>
<evidence type="ECO:0000256" key="5">
    <source>
        <dbReference type="RuleBase" id="RU000461"/>
    </source>
</evidence>
<dbReference type="GO" id="GO:0004497">
    <property type="term" value="F:monooxygenase activity"/>
    <property type="evidence" value="ECO:0007669"/>
    <property type="project" value="UniProtKB-KW"/>
</dbReference>
<reference evidence="8 9" key="1">
    <citation type="submission" date="2025-04" db="UniProtKB">
        <authorList>
            <consortium name="RefSeq"/>
        </authorList>
    </citation>
    <scope>IDENTIFICATION</scope>
</reference>
<proteinExistence type="inferred from homology"/>
<keyword evidence="2 4" id="KW-0479">Metal-binding</keyword>
<protein>
    <submittedName>
        <fullName evidence="8 9">Cytochrome P450 71A1-like</fullName>
    </submittedName>
</protein>
<keyword evidence="5" id="KW-0503">Monooxygenase</keyword>
<dbReference type="OrthoDB" id="1470350at2759"/>
<evidence type="ECO:0000256" key="1">
    <source>
        <dbReference type="ARBA" id="ARBA00010617"/>
    </source>
</evidence>
<evidence type="ECO:0000313" key="9">
    <source>
        <dbReference type="RefSeq" id="XP_010248695.1"/>
    </source>
</evidence>
<dbReference type="RefSeq" id="XP_010248694.1">
    <property type="nucleotide sequence ID" value="XM_010250392.2"/>
</dbReference>
<dbReference type="SUPFAM" id="SSF48264">
    <property type="entry name" value="Cytochrome P450"/>
    <property type="match status" value="1"/>
</dbReference>
<dbReference type="RefSeq" id="XP_010248695.1">
    <property type="nucleotide sequence ID" value="XM_010250393.2"/>
</dbReference>
<sequence length="535" mass="60339">MSSLLQVLEEKQTIPFHPFSLFLTILFSYFLFLFVFNGFSNFTRRSTQAKEYRLPPSPFKLPIVGNLHQLLLSSPNMHRTLRSLSQCHGPLMLLQLGNIPTVVVSSPDIAREILKTHDIIFASRPKVIAAERLLYNYKDLASAPYGEYWRQVRKICILQLLSVKKVQSFRRVREEETALLIENIRRSCFSSPSLSAPVNLSESLVSLTNDIICRVAFGRKYSGGEGGRRFRRLMSEFGALLGMFNVGDYIPSFAWVNYFNGLNTRLEKTFRELDCFLDQVVKDHVDRKKKKENGDGVDEDDLVDTLLEIAEDGTIGIPLETENIKAIILDMFAAGTDTTYTVMEWVMAELLKHPEAMKELQEEVRSVSGSGGKPIVTQDETERMGYLKLVIKETLRLHPPLALLVQREASEDVKIQGYDIPAKTRVIINAWAIGRDGGSWEEAEEFKPKRFLMSRNDLVDFNGREVRYIPFGAGRRGCPGTQFGMAVNELVLANLVNSFDWKLPGGASARDLDMTEGSGGTIHKKLPLLAVATPH</sequence>
<keyword evidence="6" id="KW-0812">Transmembrane</keyword>
<dbReference type="PRINTS" id="PR00463">
    <property type="entry name" value="EP450I"/>
</dbReference>
<organism evidence="7 8">
    <name type="scientific">Nelumbo nucifera</name>
    <name type="common">Sacred lotus</name>
    <dbReference type="NCBI Taxonomy" id="4432"/>
    <lineage>
        <taxon>Eukaryota</taxon>
        <taxon>Viridiplantae</taxon>
        <taxon>Streptophyta</taxon>
        <taxon>Embryophyta</taxon>
        <taxon>Tracheophyta</taxon>
        <taxon>Spermatophyta</taxon>
        <taxon>Magnoliopsida</taxon>
        <taxon>Proteales</taxon>
        <taxon>Nelumbonaceae</taxon>
        <taxon>Nelumbo</taxon>
    </lineage>
</organism>
<dbReference type="eggNOG" id="KOG0156">
    <property type="taxonomic scope" value="Eukaryota"/>
</dbReference>
<evidence type="ECO:0000256" key="3">
    <source>
        <dbReference type="ARBA" id="ARBA00023004"/>
    </source>
</evidence>
<dbReference type="OMA" id="RDDENFH"/>
<dbReference type="PANTHER" id="PTHR47955:SF15">
    <property type="entry name" value="CYTOCHROME P450 71A2-LIKE"/>
    <property type="match status" value="1"/>
</dbReference>
<keyword evidence="6" id="KW-0472">Membrane</keyword>
<feature type="binding site" description="axial binding residue" evidence="4">
    <location>
        <position position="478"/>
    </location>
    <ligand>
        <name>heme</name>
        <dbReference type="ChEBI" id="CHEBI:30413"/>
    </ligand>
    <ligandPart>
        <name>Fe</name>
        <dbReference type="ChEBI" id="CHEBI:18248"/>
    </ligandPart>
</feature>
<dbReference type="InterPro" id="IPR002401">
    <property type="entry name" value="Cyt_P450_E_grp-I"/>
</dbReference>
<keyword evidence="5" id="KW-0560">Oxidoreductase</keyword>
<dbReference type="GO" id="GO:0016705">
    <property type="term" value="F:oxidoreductase activity, acting on paired donors, with incorporation or reduction of molecular oxygen"/>
    <property type="evidence" value="ECO:0007669"/>
    <property type="project" value="InterPro"/>
</dbReference>
<name>A0A1U7Z8A7_NELNU</name>
<dbReference type="PROSITE" id="PS00086">
    <property type="entry name" value="CYTOCHROME_P450"/>
    <property type="match status" value="1"/>
</dbReference>
<dbReference type="InterPro" id="IPR001128">
    <property type="entry name" value="Cyt_P450"/>
</dbReference>
<evidence type="ECO:0000313" key="7">
    <source>
        <dbReference type="Proteomes" id="UP000189703"/>
    </source>
</evidence>
<comment type="cofactor">
    <cofactor evidence="4">
        <name>heme</name>
        <dbReference type="ChEBI" id="CHEBI:30413"/>
    </cofactor>
</comment>
<keyword evidence="3 4" id="KW-0408">Iron</keyword>
<evidence type="ECO:0000313" key="8">
    <source>
        <dbReference type="RefSeq" id="XP_010248694.1"/>
    </source>
</evidence>
<dbReference type="AlphaFoldDB" id="A0A1U7Z8A7"/>
<evidence type="ECO:0000256" key="6">
    <source>
        <dbReference type="SAM" id="Phobius"/>
    </source>
</evidence>
<dbReference type="KEGG" id="nnu:104591531"/>
<evidence type="ECO:0000256" key="4">
    <source>
        <dbReference type="PIRSR" id="PIRSR602401-1"/>
    </source>
</evidence>
<dbReference type="InterPro" id="IPR036396">
    <property type="entry name" value="Cyt_P450_sf"/>
</dbReference>
<dbReference type="PANTHER" id="PTHR47955">
    <property type="entry name" value="CYTOCHROME P450 FAMILY 71 PROTEIN"/>
    <property type="match status" value="1"/>
</dbReference>
<dbReference type="GO" id="GO:0020037">
    <property type="term" value="F:heme binding"/>
    <property type="evidence" value="ECO:0007669"/>
    <property type="project" value="InterPro"/>
</dbReference>
<dbReference type="PRINTS" id="PR00385">
    <property type="entry name" value="P450"/>
</dbReference>